<evidence type="ECO:0000313" key="6">
    <source>
        <dbReference type="EMBL" id="WED54962.1"/>
    </source>
</evidence>
<dbReference type="EMBL" id="CP109617">
    <property type="protein sequence ID" value="WED54962.1"/>
    <property type="molecule type" value="Genomic_DNA"/>
</dbReference>
<proteinExistence type="inferred from homology"/>
<name>A0ABY8B1Z8_9BACL</name>
<keyword evidence="3" id="KW-0808">Transferase</keyword>
<gene>
    <name evidence="6" type="ORF">OE059_13165</name>
</gene>
<evidence type="ECO:0000256" key="1">
    <source>
        <dbReference type="ARBA" id="ARBA00006594"/>
    </source>
</evidence>
<reference evidence="6 7" key="1">
    <citation type="submission" date="2022-10" db="EMBL/GenBank/DDBJ databases">
        <title>Complete genome sequence of Exiguobacterium profundum TSS-3 isolated from an extremely saline-alkaline spring located in Ixtapa, Chiapas-Mexico.</title>
        <authorList>
            <person name="Rincon-Rosales R."/>
            <person name="Rogel M.A."/>
            <person name="Rincon-Molina C.I."/>
            <person name="Guerrero G."/>
            <person name="Manzano-Gomez L.A."/>
            <person name="Lopez-Lopez A."/>
            <person name="Rincon Molina F.A."/>
            <person name="Martinez-Romero E."/>
        </authorList>
    </citation>
    <scope>NUCLEOTIDE SEQUENCE [LARGE SCALE GENOMIC DNA]</scope>
    <source>
        <strain evidence="6 7">TSS-3</strain>
    </source>
</reference>
<dbReference type="InterPro" id="IPR002052">
    <property type="entry name" value="DNA_methylase_N6_adenine_CS"/>
</dbReference>
<keyword evidence="7" id="KW-1185">Reference proteome</keyword>
<evidence type="ECO:0000259" key="5">
    <source>
        <dbReference type="Pfam" id="PF01555"/>
    </source>
</evidence>
<evidence type="ECO:0000256" key="3">
    <source>
        <dbReference type="ARBA" id="ARBA00022679"/>
    </source>
</evidence>
<feature type="domain" description="DNA methylase N-4/N-6" evidence="5">
    <location>
        <begin position="520"/>
        <end position="657"/>
    </location>
</feature>
<evidence type="ECO:0000256" key="4">
    <source>
        <dbReference type="ARBA" id="ARBA00022747"/>
    </source>
</evidence>
<comment type="similarity">
    <text evidence="1">Belongs to the N(4)/N(6)-methyltransferase family.</text>
</comment>
<dbReference type="Proteomes" id="UP001219957">
    <property type="component" value="Chromosome"/>
</dbReference>
<sequence>MSEHEQLSFSTGSETNDEPVVCLGLTFKNDDERREYFREELRKKLPELKQIDGFPIGKDEDIIALSDPPYYTACPNPWVNSFIEEWKKEKVTKFGHKSDEEYHREPFATDISEGKNDPIYNAHSYHTKVPYKAIMRYLMYYTNPGDIIYDGFCGSGMTGVAAQMCADINSVNELGYEWKDKDTIIINEDNLNLNSKIGPRKALLYDLAPAATFISHNYNKKAKAQLNTKKLADKISHLRKEYIWLFSTLHDTSDILIDKISDLQALRDFYEQNQSKFAEINYVVWSEVYDCNSCNNEFSYWDSAYEDDKKTIRKKIICPLCHAEELKKNVQKVYINSTDPITKEIINQPKLIPVRINYSYNKKRFDKQPDVLDLKLIYLLNDIDLTHVPNEALPPGIKTSEPIRQGLSHVHHFYTNRILFAINAYFNNFKEIPLQDKQFLLGSVLPKLTKMNRFMPQHGSRALVGPMANALYFPPLSVENNFISQIEFQFKKITKAWNDYEGNVISTQSSTKNSIPDNSIDYIFIDPPFGANIMYSELSFAREAWLNIRTNNDKEAIENKAHNKSINDYTRLITDSFKEAHRILKPNRWITVEFSNTQSSIWNAIQYALQEAGFIIASVDALNKKRGGLHAMLTNTAVKQDLVISAYKPSTNILDKMREQSNTNASAWTFITQHLEKLPIFISSKGTASIINERTPRILFDRMVAYHVLNGLSVPISSADFQSGIAQRYPNRDGMIFLESQVAEYDKKRILAKDFYQVSLFVSDENSAIEWIRQQLLKTPQTRQDLHPKFMKEIQHIAKHEKLPELDDLLSQNFLRYDSEPEVPSQIVSYFRRNYPDLRGLESTDRKIMQKAMNRWYVPDPNKQADLEKLREKSLLREFNLYVDEMAKSKKKLKEFRTEAIRAGFKKAWSEKDYQTIVDVGNRLPETVIQEDDKLLMYFDNAQIKLGL</sequence>
<dbReference type="PROSITE" id="PS00092">
    <property type="entry name" value="N6_MTASE"/>
    <property type="match status" value="1"/>
</dbReference>
<evidence type="ECO:0000256" key="2">
    <source>
        <dbReference type="ARBA" id="ARBA00022603"/>
    </source>
</evidence>
<organism evidence="6 7">
    <name type="scientific">Exiguobacterium profundum</name>
    <dbReference type="NCBI Taxonomy" id="307643"/>
    <lineage>
        <taxon>Bacteria</taxon>
        <taxon>Bacillati</taxon>
        <taxon>Bacillota</taxon>
        <taxon>Bacilli</taxon>
        <taxon>Bacillales</taxon>
        <taxon>Bacillales Family XII. Incertae Sedis</taxon>
        <taxon>Exiguobacterium</taxon>
    </lineage>
</organism>
<dbReference type="RefSeq" id="WP_275060105.1">
    <property type="nucleotide sequence ID" value="NZ_CP109617.1"/>
</dbReference>
<keyword evidence="2" id="KW-0489">Methyltransferase</keyword>
<dbReference type="SUPFAM" id="SSF53335">
    <property type="entry name" value="S-adenosyl-L-methionine-dependent methyltransferases"/>
    <property type="match status" value="2"/>
</dbReference>
<dbReference type="Gene3D" id="3.40.50.150">
    <property type="entry name" value="Vaccinia Virus protein VP39"/>
    <property type="match status" value="2"/>
</dbReference>
<dbReference type="InterPro" id="IPR002941">
    <property type="entry name" value="DNA_methylase_N4/N6"/>
</dbReference>
<dbReference type="InterPro" id="IPR029063">
    <property type="entry name" value="SAM-dependent_MTases_sf"/>
</dbReference>
<keyword evidence="4" id="KW-0680">Restriction system</keyword>
<protein>
    <submittedName>
        <fullName evidence="6">Site-specific DNA-methyltransferase</fullName>
    </submittedName>
</protein>
<feature type="domain" description="DNA methylase N-4/N-6" evidence="5">
    <location>
        <begin position="60"/>
        <end position="163"/>
    </location>
</feature>
<dbReference type="Pfam" id="PF01555">
    <property type="entry name" value="N6_N4_Mtase"/>
    <property type="match status" value="2"/>
</dbReference>
<evidence type="ECO:0000313" key="7">
    <source>
        <dbReference type="Proteomes" id="UP001219957"/>
    </source>
</evidence>
<accession>A0ABY8B1Z8</accession>